<accession>A0A0R3K310</accession>
<feature type="chain" id="PRO_5006441768" evidence="1">
    <location>
        <begin position="26"/>
        <end position="388"/>
    </location>
</feature>
<protein>
    <submittedName>
        <fullName evidence="2">Uncharacterized protein</fullName>
    </submittedName>
</protein>
<sequence length="388" mass="43393">MLKKIAYFVLTVFVFTLSLSTNAFAKSTTKITESALKVGIVKNYSSSTLTVLENGKAVSYKVTSQTKVYSLGNTVDFSETIKKGLKVKFKLALKGNVPQYISYLDIPTPGIEGRGTLGLEVNDIRQNETDDPVAPTVAAPKLDSRTNLVSGALANVKELQAVDETSFIYVNNKRLGLGQIEVLQDTIKLTVNGKDIKVIASDKEFDKTAPDDEAKLVKEKNNYYIDFEKDFTDKDLTDEEVNNLIKISYQKKMYQIDAVEFNAFPISEDCYVELNGKETTLQKAIYRGTYAYVRTNLDGEIIYIDAFYNDVPARIVEVNNAKKTIKVAIYKYGKIAFEDTLVVSDAAAIKNKNGEFIRLIDLVPSDKIIFTVDPLEGYKVISIERTDW</sequence>
<evidence type="ECO:0000313" key="2">
    <source>
        <dbReference type="EMBL" id="KRQ87314.1"/>
    </source>
</evidence>
<keyword evidence="3" id="KW-1185">Reference proteome</keyword>
<gene>
    <name evidence="2" type="ORF">ABG79_00652</name>
</gene>
<reference evidence="2 3" key="1">
    <citation type="submission" date="2015-09" db="EMBL/GenBank/DDBJ databases">
        <title>Draft genome sequence of a Caloramator mitchellensis, a moderate thermophile from the Great Artesian Basin of Australia.</title>
        <authorList>
            <person name="Patel B.K."/>
        </authorList>
    </citation>
    <scope>NUCLEOTIDE SEQUENCE [LARGE SCALE GENOMIC DNA]</scope>
    <source>
        <strain evidence="2 3">VF08</strain>
    </source>
</reference>
<name>A0A0R3K310_CALMK</name>
<organism evidence="2 3">
    <name type="scientific">Caloramator mitchellensis</name>
    <dbReference type="NCBI Taxonomy" id="908809"/>
    <lineage>
        <taxon>Bacteria</taxon>
        <taxon>Bacillati</taxon>
        <taxon>Bacillota</taxon>
        <taxon>Clostridia</taxon>
        <taxon>Eubacteriales</taxon>
        <taxon>Clostridiaceae</taxon>
        <taxon>Caloramator</taxon>
    </lineage>
</organism>
<keyword evidence="1" id="KW-0732">Signal</keyword>
<proteinExistence type="predicted"/>
<dbReference type="EMBL" id="LKHP01000003">
    <property type="protein sequence ID" value="KRQ87314.1"/>
    <property type="molecule type" value="Genomic_DNA"/>
</dbReference>
<dbReference type="AlphaFoldDB" id="A0A0R3K310"/>
<dbReference type="RefSeq" id="WP_057977078.1">
    <property type="nucleotide sequence ID" value="NZ_LKHP01000003.1"/>
</dbReference>
<evidence type="ECO:0000256" key="1">
    <source>
        <dbReference type="SAM" id="SignalP"/>
    </source>
</evidence>
<dbReference type="OrthoDB" id="1953196at2"/>
<feature type="signal peptide" evidence="1">
    <location>
        <begin position="1"/>
        <end position="25"/>
    </location>
</feature>
<dbReference type="Proteomes" id="UP000052015">
    <property type="component" value="Unassembled WGS sequence"/>
</dbReference>
<dbReference type="STRING" id="908809.ABG79_00652"/>
<comment type="caution">
    <text evidence="2">The sequence shown here is derived from an EMBL/GenBank/DDBJ whole genome shotgun (WGS) entry which is preliminary data.</text>
</comment>
<evidence type="ECO:0000313" key="3">
    <source>
        <dbReference type="Proteomes" id="UP000052015"/>
    </source>
</evidence>